<accession>T0QL31</accession>
<reference evidence="2 3" key="1">
    <citation type="submission" date="2012-04" db="EMBL/GenBank/DDBJ databases">
        <title>The Genome Sequence of Saprolegnia declina VS20.</title>
        <authorList>
            <consortium name="The Broad Institute Genome Sequencing Platform"/>
            <person name="Russ C."/>
            <person name="Nusbaum C."/>
            <person name="Tyler B."/>
            <person name="van West P."/>
            <person name="Dieguez-Uribeondo J."/>
            <person name="de Bruijn I."/>
            <person name="Tripathy S."/>
            <person name="Jiang R."/>
            <person name="Young S.K."/>
            <person name="Zeng Q."/>
            <person name="Gargeya S."/>
            <person name="Fitzgerald M."/>
            <person name="Haas B."/>
            <person name="Abouelleil A."/>
            <person name="Alvarado L."/>
            <person name="Arachchi H.M."/>
            <person name="Berlin A."/>
            <person name="Chapman S.B."/>
            <person name="Goldberg J."/>
            <person name="Griggs A."/>
            <person name="Gujja S."/>
            <person name="Hansen M."/>
            <person name="Howarth C."/>
            <person name="Imamovic A."/>
            <person name="Larimer J."/>
            <person name="McCowen C."/>
            <person name="Montmayeur A."/>
            <person name="Murphy C."/>
            <person name="Neiman D."/>
            <person name="Pearson M."/>
            <person name="Priest M."/>
            <person name="Roberts A."/>
            <person name="Saif S."/>
            <person name="Shea T."/>
            <person name="Sisk P."/>
            <person name="Sykes S."/>
            <person name="Wortman J."/>
            <person name="Nusbaum C."/>
            <person name="Birren B."/>
        </authorList>
    </citation>
    <scope>NUCLEOTIDE SEQUENCE [LARGE SCALE GENOMIC DNA]</scope>
    <source>
        <strain evidence="2 3">VS20</strain>
    </source>
</reference>
<dbReference type="RefSeq" id="XP_008607603.1">
    <property type="nucleotide sequence ID" value="XM_008609381.1"/>
</dbReference>
<dbReference type="GeneID" id="19944465"/>
<dbReference type="OMA" id="LMQGPIR"/>
<dbReference type="Pfam" id="PF03992">
    <property type="entry name" value="ABM"/>
    <property type="match status" value="1"/>
</dbReference>
<dbReference type="InParanoid" id="T0QL31"/>
<evidence type="ECO:0000313" key="2">
    <source>
        <dbReference type="EMBL" id="EQC38779.1"/>
    </source>
</evidence>
<sequence length="107" mass="12427">MLMQGPIRVLTERVMSRGFEPTVGRLLEQMRSTVSKQPGLISVETLGDAQDYHHQVTISQWRTQKEYLAWRDSEEYKKLSNALSEVLDQPNCKTRILHAPRDDIFLL</sequence>
<dbReference type="Proteomes" id="UP000030762">
    <property type="component" value="Unassembled WGS sequence"/>
</dbReference>
<proteinExistence type="predicted"/>
<dbReference type="EMBL" id="JH767140">
    <property type="protein sequence ID" value="EQC38779.1"/>
    <property type="molecule type" value="Genomic_DNA"/>
</dbReference>
<feature type="domain" description="ABM" evidence="1">
    <location>
        <begin position="1"/>
        <end position="97"/>
    </location>
</feature>
<evidence type="ECO:0000313" key="3">
    <source>
        <dbReference type="Proteomes" id="UP000030762"/>
    </source>
</evidence>
<dbReference type="PROSITE" id="PS51725">
    <property type="entry name" value="ABM"/>
    <property type="match status" value="1"/>
</dbReference>
<name>T0QL31_SAPDV</name>
<keyword evidence="3" id="KW-1185">Reference proteome</keyword>
<dbReference type="AlphaFoldDB" id="T0QL31"/>
<dbReference type="VEuPathDB" id="FungiDB:SDRG_03738"/>
<dbReference type="InterPro" id="IPR007138">
    <property type="entry name" value="ABM_dom"/>
</dbReference>
<dbReference type="InterPro" id="IPR011008">
    <property type="entry name" value="Dimeric_a/b-barrel"/>
</dbReference>
<gene>
    <name evidence="2" type="ORF">SDRG_03738</name>
</gene>
<dbReference type="OrthoDB" id="147975at2759"/>
<protein>
    <recommendedName>
        <fullName evidence="1">ABM domain-containing protein</fullName>
    </recommendedName>
</protein>
<dbReference type="Gene3D" id="3.30.70.100">
    <property type="match status" value="1"/>
</dbReference>
<organism evidence="2 3">
    <name type="scientific">Saprolegnia diclina (strain VS20)</name>
    <dbReference type="NCBI Taxonomy" id="1156394"/>
    <lineage>
        <taxon>Eukaryota</taxon>
        <taxon>Sar</taxon>
        <taxon>Stramenopiles</taxon>
        <taxon>Oomycota</taxon>
        <taxon>Saprolegniomycetes</taxon>
        <taxon>Saprolegniales</taxon>
        <taxon>Saprolegniaceae</taxon>
        <taxon>Saprolegnia</taxon>
    </lineage>
</organism>
<evidence type="ECO:0000259" key="1">
    <source>
        <dbReference type="PROSITE" id="PS51725"/>
    </source>
</evidence>
<dbReference type="SUPFAM" id="SSF54909">
    <property type="entry name" value="Dimeric alpha+beta barrel"/>
    <property type="match status" value="1"/>
</dbReference>